<keyword evidence="2" id="KW-1185">Reference proteome</keyword>
<feature type="compositionally biased region" description="Acidic residues" evidence="1">
    <location>
        <begin position="497"/>
        <end position="539"/>
    </location>
</feature>
<protein>
    <submittedName>
        <fullName evidence="3">Uncharacterized protein LOC107073427 isoform X1</fullName>
    </submittedName>
</protein>
<feature type="compositionally biased region" description="Polar residues" evidence="1">
    <location>
        <begin position="7"/>
        <end position="27"/>
    </location>
</feature>
<evidence type="ECO:0000313" key="2">
    <source>
        <dbReference type="Proteomes" id="UP000694924"/>
    </source>
</evidence>
<dbReference type="PANTHER" id="PTHR46704">
    <property type="entry name" value="CXC DOMAIN-CONTAINING PROTEIN-RELATED"/>
    <property type="match status" value="1"/>
</dbReference>
<organism evidence="2 3">
    <name type="scientific">Polistes dominula</name>
    <name type="common">European paper wasp</name>
    <name type="synonym">Vespa dominula</name>
    <dbReference type="NCBI Taxonomy" id="743375"/>
    <lineage>
        <taxon>Eukaryota</taxon>
        <taxon>Metazoa</taxon>
        <taxon>Ecdysozoa</taxon>
        <taxon>Arthropoda</taxon>
        <taxon>Hexapoda</taxon>
        <taxon>Insecta</taxon>
        <taxon>Pterygota</taxon>
        <taxon>Neoptera</taxon>
        <taxon>Endopterygota</taxon>
        <taxon>Hymenoptera</taxon>
        <taxon>Apocrita</taxon>
        <taxon>Aculeata</taxon>
        <taxon>Vespoidea</taxon>
        <taxon>Vespidae</taxon>
        <taxon>Polistinae</taxon>
        <taxon>Polistini</taxon>
        <taxon>Polistes</taxon>
    </lineage>
</organism>
<dbReference type="Proteomes" id="UP000694924">
    <property type="component" value="Unplaced"/>
</dbReference>
<name>A0ABM1JAR3_POLDO</name>
<gene>
    <name evidence="3" type="primary">LOC107073427</name>
</gene>
<sequence length="539" mass="61974">MIENDLFTDSSNTRPGMDSTQVVSASVQFEEDEASGGQETSVHKEVTDDEESSGDKEASSDEGINNEKLGDTICIFCDKNRKIRKYRVVKKHACVIEKLRNDIFTIVNACMDNEMERKLEATPVNSTVYYHNRCKKLYLSKAIQPTTPKSSMEKRKQFHRLAYADICDLVEKRIIKNKECCLLQLITDFYNEILEKFYVQEFKCYNVKYTSQHLLEKLTATFGKKIQVIIMKKKRLIAPTDGCVITDETFSNLYDTEIISRAALTLRKKILLLKKRTLSCDLKVTDIIEGECEIPKDLTDFMRHLLCGIDSRSRKSYANLRKVDSFSQDLIYAIHHGKIKTSKHMTLGITLKSITSSRKVLDLLNKYGHCCSYKIIKKLETEVTATTCSVSNISPENAILAPKRCTGVAYDNYDRFVETSSGQDTLHDTVGIFYPNIEDTDIINLDQRRDSTNNSEQPAAKRRRSLDPIYDFVWFKGQQLPSSIEDIIMENDNSKAEEDEEDKYDSDEDPEYDDDEMDENNQDDEDDEEEEDDKDIETD</sequence>
<evidence type="ECO:0000313" key="3">
    <source>
        <dbReference type="RefSeq" id="XP_015189551.1"/>
    </source>
</evidence>
<evidence type="ECO:0000256" key="1">
    <source>
        <dbReference type="SAM" id="MobiDB-lite"/>
    </source>
</evidence>
<feature type="region of interest" description="Disordered" evidence="1">
    <location>
        <begin position="489"/>
        <end position="539"/>
    </location>
</feature>
<dbReference type="GeneID" id="107073427"/>
<proteinExistence type="predicted"/>
<dbReference type="RefSeq" id="XP_015189551.1">
    <property type="nucleotide sequence ID" value="XM_015334065.1"/>
</dbReference>
<reference evidence="3" key="1">
    <citation type="submission" date="2025-08" db="UniProtKB">
        <authorList>
            <consortium name="RefSeq"/>
        </authorList>
    </citation>
    <scope>IDENTIFICATION</scope>
    <source>
        <tissue evidence="3">Whole body</tissue>
    </source>
</reference>
<feature type="region of interest" description="Disordered" evidence="1">
    <location>
        <begin position="1"/>
        <end position="64"/>
    </location>
</feature>
<dbReference type="PANTHER" id="PTHR46704:SF9">
    <property type="entry name" value="BHLH DOMAIN-CONTAINING PROTEIN"/>
    <property type="match status" value="1"/>
</dbReference>
<accession>A0ABM1JAR3</accession>